<evidence type="ECO:0000313" key="1">
    <source>
        <dbReference type="EMBL" id="TWI53697.1"/>
    </source>
</evidence>
<dbReference type="EMBL" id="VLKY01000007">
    <property type="protein sequence ID" value="TWI53697.1"/>
    <property type="molecule type" value="Genomic_DNA"/>
</dbReference>
<dbReference type="Gene3D" id="3.10.450.610">
    <property type="match status" value="1"/>
</dbReference>
<dbReference type="AlphaFoldDB" id="A0A562QAB0"/>
<comment type="caution">
    <text evidence="1">The sequence shown here is derived from an EMBL/GenBank/DDBJ whole genome shotgun (WGS) entry which is preliminary data.</text>
</comment>
<dbReference type="Pfam" id="PF16245">
    <property type="entry name" value="DUF4902"/>
    <property type="match status" value="1"/>
</dbReference>
<keyword evidence="2" id="KW-1185">Reference proteome</keyword>
<organism evidence="1 2">
    <name type="scientific">Pseudomonas duriflava</name>
    <dbReference type="NCBI Taxonomy" id="459528"/>
    <lineage>
        <taxon>Bacteria</taxon>
        <taxon>Pseudomonadati</taxon>
        <taxon>Pseudomonadota</taxon>
        <taxon>Gammaproteobacteria</taxon>
        <taxon>Pseudomonadales</taxon>
        <taxon>Pseudomonadaceae</taxon>
        <taxon>Pseudomonas</taxon>
    </lineage>
</organism>
<dbReference type="InterPro" id="IPR032598">
    <property type="entry name" value="RsaM-like"/>
</dbReference>
<dbReference type="Proteomes" id="UP000316905">
    <property type="component" value="Unassembled WGS sequence"/>
</dbReference>
<protein>
    <submittedName>
        <fullName evidence="1">Uncharacterized protein DUF4902</fullName>
    </submittedName>
</protein>
<proteinExistence type="predicted"/>
<sequence>MLALAPDQFIRMSFSEFSQLSFKQHMAWLDDDLQEELRLLGIETLCAGFCEWASTNKASQVSVGWAWFRSQPDQLIYLAPGGVQSNLMLRCTTGYDLGVRCTEELLTSWLAGQDWQRGIPFMH</sequence>
<dbReference type="RefSeq" id="WP_145141792.1">
    <property type="nucleotide sequence ID" value="NZ_VLKY01000007.1"/>
</dbReference>
<gene>
    <name evidence="1" type="ORF">IQ22_02302</name>
</gene>
<name>A0A562QAB0_9PSED</name>
<evidence type="ECO:0000313" key="2">
    <source>
        <dbReference type="Proteomes" id="UP000316905"/>
    </source>
</evidence>
<accession>A0A562QAB0</accession>
<reference evidence="1 2" key="1">
    <citation type="journal article" date="2015" name="Stand. Genomic Sci.">
        <title>Genomic Encyclopedia of Bacterial and Archaeal Type Strains, Phase III: the genomes of soil and plant-associated and newly described type strains.</title>
        <authorList>
            <person name="Whitman W.B."/>
            <person name="Woyke T."/>
            <person name="Klenk H.P."/>
            <person name="Zhou Y."/>
            <person name="Lilburn T.G."/>
            <person name="Beck B.J."/>
            <person name="De Vos P."/>
            <person name="Vandamme P."/>
            <person name="Eisen J.A."/>
            <person name="Garrity G."/>
            <person name="Hugenholtz P."/>
            <person name="Kyrpides N.C."/>
        </authorList>
    </citation>
    <scope>NUCLEOTIDE SEQUENCE [LARGE SCALE GENOMIC DNA]</scope>
    <source>
        <strain evidence="1 2">CGMCC 1.6858</strain>
    </source>
</reference>